<dbReference type="EMBL" id="QKZK01000009">
    <property type="protein sequence ID" value="PZX17405.1"/>
    <property type="molecule type" value="Genomic_DNA"/>
</dbReference>
<dbReference type="NCBIfam" id="TIGR01855">
    <property type="entry name" value="IMP_synth_hisH"/>
    <property type="match status" value="1"/>
</dbReference>
<evidence type="ECO:0000256" key="3">
    <source>
        <dbReference type="ARBA" id="ARBA00022605"/>
    </source>
</evidence>
<dbReference type="Gene3D" id="3.40.50.880">
    <property type="match status" value="1"/>
</dbReference>
<keyword evidence="14" id="KW-1185">Reference proteome</keyword>
<sequence length="204" mass="22712">MSSTKQNIVIVKYNAGNIRSVNNALVRLGHEGLITADPELIRKADKVIFPGVGEASNTMKYLNDTGLGALIKELRQPVLGICLGMQLMGSHSEEGDVDCLGIFDEPVRKFQLPSPNPENLKVPQMGWNRIYDLRSDLFDASLEGEYVYFVHSYYVAKGNDTAATTDYLLPYSSALQRDNFFATQFHPEKSGKVGEKMLANFLKM</sequence>
<evidence type="ECO:0000256" key="11">
    <source>
        <dbReference type="PIRSR" id="PIRSR000495-1"/>
    </source>
</evidence>
<gene>
    <name evidence="10" type="primary">hisH</name>
    <name evidence="13" type="ORF">LX69_01454</name>
</gene>
<evidence type="ECO:0000256" key="8">
    <source>
        <dbReference type="ARBA" id="ARBA00047838"/>
    </source>
</evidence>
<reference evidence="13 14" key="1">
    <citation type="submission" date="2018-06" db="EMBL/GenBank/DDBJ databases">
        <title>Genomic Encyclopedia of Archaeal and Bacterial Type Strains, Phase II (KMG-II): from individual species to whole genera.</title>
        <authorList>
            <person name="Goeker M."/>
        </authorList>
    </citation>
    <scope>NUCLEOTIDE SEQUENCE [LARGE SCALE GENOMIC DNA]</scope>
    <source>
        <strain evidence="13 14">DSM 6779</strain>
    </source>
</reference>
<dbReference type="HAMAP" id="MF_00278">
    <property type="entry name" value="HisH"/>
    <property type="match status" value="1"/>
</dbReference>
<dbReference type="InterPro" id="IPR017926">
    <property type="entry name" value="GATASE"/>
</dbReference>
<comment type="subunit">
    <text evidence="2 10">Heterodimer of HisH and HisF.</text>
</comment>
<dbReference type="EC" id="4.3.2.10" evidence="10"/>
<dbReference type="GO" id="GO:0000105">
    <property type="term" value="P:L-histidine biosynthetic process"/>
    <property type="evidence" value="ECO:0007669"/>
    <property type="project" value="UniProtKB-UniRule"/>
</dbReference>
<comment type="catalytic activity">
    <reaction evidence="9 10">
        <text>L-glutamine + H2O = L-glutamate + NH4(+)</text>
        <dbReference type="Rhea" id="RHEA:15889"/>
        <dbReference type="ChEBI" id="CHEBI:15377"/>
        <dbReference type="ChEBI" id="CHEBI:28938"/>
        <dbReference type="ChEBI" id="CHEBI:29985"/>
        <dbReference type="ChEBI" id="CHEBI:58359"/>
        <dbReference type="EC" id="3.5.1.2"/>
    </reaction>
</comment>
<keyword evidence="6 10" id="KW-0368">Histidine biosynthesis</keyword>
<evidence type="ECO:0000313" key="13">
    <source>
        <dbReference type="EMBL" id="PZX17405.1"/>
    </source>
</evidence>
<dbReference type="InterPro" id="IPR029062">
    <property type="entry name" value="Class_I_gatase-like"/>
</dbReference>
<dbReference type="EC" id="3.5.1.2" evidence="10"/>
<dbReference type="SUPFAM" id="SSF52317">
    <property type="entry name" value="Class I glutamine amidotransferase-like"/>
    <property type="match status" value="1"/>
</dbReference>
<feature type="active site" evidence="10 11">
    <location>
        <position position="186"/>
    </location>
</feature>
<dbReference type="GO" id="GO:0000107">
    <property type="term" value="F:imidazoleglycerol-phosphate synthase activity"/>
    <property type="evidence" value="ECO:0007669"/>
    <property type="project" value="UniProtKB-UniRule"/>
</dbReference>
<accession>A0A2W7NAD2</accession>
<keyword evidence="4 10" id="KW-0378">Hydrolase</keyword>
<dbReference type="GO" id="GO:0005737">
    <property type="term" value="C:cytoplasm"/>
    <property type="evidence" value="ECO:0007669"/>
    <property type="project" value="UniProtKB-SubCell"/>
</dbReference>
<comment type="subcellular location">
    <subcellularLocation>
        <location evidence="10">Cytoplasm</location>
    </subcellularLocation>
</comment>
<dbReference type="AlphaFoldDB" id="A0A2W7NAD2"/>
<evidence type="ECO:0000256" key="6">
    <source>
        <dbReference type="ARBA" id="ARBA00023102"/>
    </source>
</evidence>
<dbReference type="PROSITE" id="PS51273">
    <property type="entry name" value="GATASE_TYPE_1"/>
    <property type="match status" value="1"/>
</dbReference>
<evidence type="ECO:0000256" key="4">
    <source>
        <dbReference type="ARBA" id="ARBA00022801"/>
    </source>
</evidence>
<dbReference type="PIRSF" id="PIRSF000495">
    <property type="entry name" value="Amidotransf_hisH"/>
    <property type="match status" value="1"/>
</dbReference>
<dbReference type="RefSeq" id="WP_111445132.1">
    <property type="nucleotide sequence ID" value="NZ_QKZK01000009.1"/>
</dbReference>
<evidence type="ECO:0000313" key="14">
    <source>
        <dbReference type="Proteomes" id="UP000249239"/>
    </source>
</evidence>
<comment type="pathway">
    <text evidence="1 10">Amino-acid biosynthesis; L-histidine biosynthesis; L-histidine from 5-phospho-alpha-D-ribose 1-diphosphate: step 5/9.</text>
</comment>
<keyword evidence="5 10" id="KW-0315">Glutamine amidotransferase</keyword>
<dbReference type="CDD" id="cd01748">
    <property type="entry name" value="GATase1_IGP_Synthase"/>
    <property type="match status" value="1"/>
</dbReference>
<feature type="active site" description="Nucleophile" evidence="10 11">
    <location>
        <position position="82"/>
    </location>
</feature>
<comment type="function">
    <text evidence="10">IGPS catalyzes the conversion of PRFAR and glutamine to IGP, AICAR and glutamate. The HisH subunit catalyzes the hydrolysis of glutamine to glutamate and ammonia as part of the synthesis of IGP and AICAR. The resulting ammonia molecule is channeled to the active site of HisF.</text>
</comment>
<evidence type="ECO:0000256" key="10">
    <source>
        <dbReference type="HAMAP-Rule" id="MF_00278"/>
    </source>
</evidence>
<proteinExistence type="inferred from homology"/>
<evidence type="ECO:0000256" key="1">
    <source>
        <dbReference type="ARBA" id="ARBA00005091"/>
    </source>
</evidence>
<evidence type="ECO:0000259" key="12">
    <source>
        <dbReference type="Pfam" id="PF00117"/>
    </source>
</evidence>
<dbReference type="GO" id="GO:0016829">
    <property type="term" value="F:lyase activity"/>
    <property type="evidence" value="ECO:0007669"/>
    <property type="project" value="UniProtKB-KW"/>
</dbReference>
<feature type="active site" evidence="10 11">
    <location>
        <position position="188"/>
    </location>
</feature>
<keyword evidence="3 10" id="KW-0028">Amino-acid biosynthesis</keyword>
<dbReference type="UniPathway" id="UPA00031">
    <property type="reaction ID" value="UER00010"/>
</dbReference>
<keyword evidence="10" id="KW-0963">Cytoplasm</keyword>
<dbReference type="Proteomes" id="UP000249239">
    <property type="component" value="Unassembled WGS sequence"/>
</dbReference>
<organism evidence="13 14">
    <name type="scientific">Breznakibacter xylanolyticus</name>
    <dbReference type="NCBI Taxonomy" id="990"/>
    <lineage>
        <taxon>Bacteria</taxon>
        <taxon>Pseudomonadati</taxon>
        <taxon>Bacteroidota</taxon>
        <taxon>Bacteroidia</taxon>
        <taxon>Marinilabiliales</taxon>
        <taxon>Marinilabiliaceae</taxon>
        <taxon>Breznakibacter</taxon>
    </lineage>
</organism>
<protein>
    <recommendedName>
        <fullName evidence="10">Imidazole glycerol phosphate synthase subunit HisH</fullName>
        <ecNumber evidence="10">4.3.2.10</ecNumber>
    </recommendedName>
    <alternativeName>
        <fullName evidence="10">IGP synthase glutaminase subunit</fullName>
        <ecNumber evidence="10">3.5.1.2</ecNumber>
    </alternativeName>
    <alternativeName>
        <fullName evidence="10">IGP synthase subunit HisH</fullName>
    </alternativeName>
    <alternativeName>
        <fullName evidence="10">ImGP synthase subunit HisH</fullName>
        <shortName evidence="10">IGPS subunit HisH</shortName>
    </alternativeName>
</protein>
<dbReference type="PANTHER" id="PTHR42701:SF1">
    <property type="entry name" value="IMIDAZOLE GLYCEROL PHOSPHATE SYNTHASE SUBUNIT HISH"/>
    <property type="match status" value="1"/>
</dbReference>
<evidence type="ECO:0000256" key="2">
    <source>
        <dbReference type="ARBA" id="ARBA00011152"/>
    </source>
</evidence>
<evidence type="ECO:0000256" key="9">
    <source>
        <dbReference type="ARBA" id="ARBA00049534"/>
    </source>
</evidence>
<dbReference type="Pfam" id="PF00117">
    <property type="entry name" value="GATase"/>
    <property type="match status" value="1"/>
</dbReference>
<keyword evidence="7 10" id="KW-0456">Lyase</keyword>
<comment type="caution">
    <text evidence="13">The sequence shown here is derived from an EMBL/GenBank/DDBJ whole genome shotgun (WGS) entry which is preliminary data.</text>
</comment>
<dbReference type="InterPro" id="IPR010139">
    <property type="entry name" value="Imidazole-glycPsynth_HisH"/>
</dbReference>
<comment type="catalytic activity">
    <reaction evidence="8 10">
        <text>5-[(5-phospho-1-deoxy-D-ribulos-1-ylimino)methylamino]-1-(5-phospho-beta-D-ribosyl)imidazole-4-carboxamide + L-glutamine = D-erythro-1-(imidazol-4-yl)glycerol 3-phosphate + 5-amino-1-(5-phospho-beta-D-ribosyl)imidazole-4-carboxamide + L-glutamate + H(+)</text>
        <dbReference type="Rhea" id="RHEA:24793"/>
        <dbReference type="ChEBI" id="CHEBI:15378"/>
        <dbReference type="ChEBI" id="CHEBI:29985"/>
        <dbReference type="ChEBI" id="CHEBI:58278"/>
        <dbReference type="ChEBI" id="CHEBI:58359"/>
        <dbReference type="ChEBI" id="CHEBI:58475"/>
        <dbReference type="ChEBI" id="CHEBI:58525"/>
        <dbReference type="EC" id="4.3.2.10"/>
    </reaction>
</comment>
<feature type="domain" description="Glutamine amidotransferase" evidence="12">
    <location>
        <begin position="27"/>
        <end position="202"/>
    </location>
</feature>
<dbReference type="GO" id="GO:0004359">
    <property type="term" value="F:glutaminase activity"/>
    <property type="evidence" value="ECO:0007669"/>
    <property type="project" value="UniProtKB-EC"/>
</dbReference>
<dbReference type="PANTHER" id="PTHR42701">
    <property type="entry name" value="IMIDAZOLE GLYCEROL PHOSPHATE SYNTHASE SUBUNIT HISH"/>
    <property type="match status" value="1"/>
</dbReference>
<dbReference type="OrthoDB" id="9807137at2"/>
<evidence type="ECO:0000256" key="5">
    <source>
        <dbReference type="ARBA" id="ARBA00022962"/>
    </source>
</evidence>
<name>A0A2W7NAD2_9BACT</name>
<keyword evidence="13" id="KW-0808">Transferase</keyword>
<evidence type="ECO:0000256" key="7">
    <source>
        <dbReference type="ARBA" id="ARBA00023239"/>
    </source>
</evidence>